<dbReference type="SUPFAM" id="SSF52922">
    <property type="entry name" value="TK C-terminal domain-like"/>
    <property type="match status" value="1"/>
</dbReference>
<evidence type="ECO:0000256" key="3">
    <source>
        <dbReference type="ARBA" id="ARBA00023052"/>
    </source>
</evidence>
<accession>A0A3S5C1F8</accession>
<keyword evidence="3" id="KW-0786">Thiamine pyrophosphate</keyword>
<protein>
    <submittedName>
        <fullName evidence="6">2-oxoisovalerate dehydrogenase subunit beta</fullName>
        <ecNumber evidence="6">1.2.4.4</ecNumber>
    </submittedName>
</protein>
<evidence type="ECO:0000256" key="2">
    <source>
        <dbReference type="ARBA" id="ARBA00023002"/>
    </source>
</evidence>
<dbReference type="InterPro" id="IPR005475">
    <property type="entry name" value="Transketolase-like_Pyr-bd"/>
</dbReference>
<feature type="region of interest" description="Disordered" evidence="4">
    <location>
        <begin position="1"/>
        <end position="33"/>
    </location>
</feature>
<dbReference type="InterPro" id="IPR009014">
    <property type="entry name" value="Transketo_C/PFOR_II"/>
</dbReference>
<comment type="cofactor">
    <cofactor evidence="1">
        <name>thiamine diphosphate</name>
        <dbReference type="ChEBI" id="CHEBI:58937"/>
    </cofactor>
</comment>
<name>A0A3S5C1F8_9MICC</name>
<dbReference type="AlphaFoldDB" id="A0A3S5C1F8"/>
<evidence type="ECO:0000256" key="4">
    <source>
        <dbReference type="SAM" id="MobiDB-lite"/>
    </source>
</evidence>
<dbReference type="FunFam" id="3.40.50.970:FF:000001">
    <property type="entry name" value="Pyruvate dehydrogenase E1 beta subunit"/>
    <property type="match status" value="1"/>
</dbReference>
<proteinExistence type="predicted"/>
<evidence type="ECO:0000313" key="7">
    <source>
        <dbReference type="Proteomes" id="UP000270988"/>
    </source>
</evidence>
<dbReference type="GO" id="GO:0003863">
    <property type="term" value="F:branched-chain 2-oxo acid dehydrogenase activity"/>
    <property type="evidence" value="ECO:0007669"/>
    <property type="project" value="UniProtKB-EC"/>
</dbReference>
<dbReference type="InterPro" id="IPR029061">
    <property type="entry name" value="THDP-binding"/>
</dbReference>
<dbReference type="EMBL" id="LR134521">
    <property type="protein sequence ID" value="VEJ30387.1"/>
    <property type="molecule type" value="Genomic_DNA"/>
</dbReference>
<dbReference type="FunFam" id="3.40.50.920:FF:000001">
    <property type="entry name" value="Pyruvate dehydrogenase E1 beta subunit"/>
    <property type="match status" value="1"/>
</dbReference>
<dbReference type="SMART" id="SM00861">
    <property type="entry name" value="Transket_pyr"/>
    <property type="match status" value="1"/>
</dbReference>
<dbReference type="Proteomes" id="UP000270988">
    <property type="component" value="Chromosome"/>
</dbReference>
<dbReference type="STRING" id="762948.HMPREF0733_10604"/>
<reference evidence="6 7" key="1">
    <citation type="submission" date="2018-12" db="EMBL/GenBank/DDBJ databases">
        <authorList>
            <consortium name="Pathogen Informatics"/>
        </authorList>
    </citation>
    <scope>NUCLEOTIDE SEQUENCE [LARGE SCALE GENOMIC DNA]</scope>
    <source>
        <strain evidence="6 7">NCTC10918</strain>
    </source>
</reference>
<feature type="compositionally biased region" description="Polar residues" evidence="4">
    <location>
        <begin position="16"/>
        <end position="31"/>
    </location>
</feature>
<dbReference type="EC" id="1.2.4.4" evidence="6"/>
<dbReference type="PANTHER" id="PTHR43257:SF2">
    <property type="entry name" value="PYRUVATE DEHYDROGENASE E1 COMPONENT SUBUNIT BETA"/>
    <property type="match status" value="1"/>
</dbReference>
<dbReference type="Gene3D" id="3.40.50.970">
    <property type="match status" value="1"/>
</dbReference>
<dbReference type="InterPro" id="IPR033248">
    <property type="entry name" value="Transketolase_C"/>
</dbReference>
<evidence type="ECO:0000313" key="6">
    <source>
        <dbReference type="EMBL" id="VEJ30387.1"/>
    </source>
</evidence>
<dbReference type="Pfam" id="PF02779">
    <property type="entry name" value="Transket_pyr"/>
    <property type="match status" value="1"/>
</dbReference>
<gene>
    <name evidence="6" type="primary">bkdA2</name>
    <name evidence="6" type="ORF">NCTC10918_01666</name>
</gene>
<dbReference type="Pfam" id="PF02780">
    <property type="entry name" value="Transketolase_C"/>
    <property type="match status" value="1"/>
</dbReference>
<dbReference type="GO" id="GO:0000287">
    <property type="term" value="F:magnesium ion binding"/>
    <property type="evidence" value="ECO:0007669"/>
    <property type="project" value="UniProtKB-ARBA"/>
</dbReference>
<keyword evidence="2 6" id="KW-0560">Oxidoreductase</keyword>
<dbReference type="CDD" id="cd07036">
    <property type="entry name" value="TPP_PYR_E1-PDHc-beta_like"/>
    <property type="match status" value="1"/>
</dbReference>
<dbReference type="PANTHER" id="PTHR43257">
    <property type="entry name" value="PYRUVATE DEHYDROGENASE E1 COMPONENT BETA SUBUNIT"/>
    <property type="match status" value="1"/>
</dbReference>
<sequence length="364" mass="39709">MSQQAADTQVRDAKTASDTAPQAPESTQSHSDAVLRTSMVGALNLALGHEMQHNDRVVMFGVDVGTLGGVFRVTDGLTERFGEKRCFDTPISEAGIMGAAIGMAMYGFRPVIEMQFDAFGYPAFEQMVSNLAKMRNRTRGDLSMPVVVRMPYGGGVGAVEHHSDSSEGYAAHTPGLHVYTPSNPSDAYHMLRQAIRSDDPVIFYEPKRLYWEEGDLDTSANPLPIGQARICRPGEDVTLISYGPTVPMALAAAETAAEYGYSVEVIDLRTLTPFDEHTVCESVMRTGRAVMVHEAPQTGGFGAEVVARITSRCFDYLERPVERVTGLDVPYPPPGLEHLYLPNEEKILGAIATLYAENDEEKQA</sequence>
<organism evidence="6 7">
    <name type="scientific">Rothia dentocariosa</name>
    <dbReference type="NCBI Taxonomy" id="2047"/>
    <lineage>
        <taxon>Bacteria</taxon>
        <taxon>Bacillati</taxon>
        <taxon>Actinomycetota</taxon>
        <taxon>Actinomycetes</taxon>
        <taxon>Micrococcales</taxon>
        <taxon>Micrococcaceae</taxon>
        <taxon>Rothia</taxon>
    </lineage>
</organism>
<evidence type="ECO:0000256" key="1">
    <source>
        <dbReference type="ARBA" id="ARBA00001964"/>
    </source>
</evidence>
<evidence type="ECO:0000259" key="5">
    <source>
        <dbReference type="SMART" id="SM00861"/>
    </source>
</evidence>
<dbReference type="SUPFAM" id="SSF52518">
    <property type="entry name" value="Thiamin diphosphate-binding fold (THDP-binding)"/>
    <property type="match status" value="1"/>
</dbReference>
<feature type="domain" description="Transketolase-like pyrimidine-binding" evidence="5">
    <location>
        <begin position="37"/>
        <end position="212"/>
    </location>
</feature>
<dbReference type="Gene3D" id="3.40.50.920">
    <property type="match status" value="1"/>
</dbReference>